<dbReference type="Proteomes" id="UP001172457">
    <property type="component" value="Chromosome 2"/>
</dbReference>
<feature type="binding site" evidence="7">
    <location>
        <begin position="231"/>
        <end position="232"/>
    </location>
    <ligand>
        <name>phosphoenolpyruvate</name>
        <dbReference type="ChEBI" id="CHEBI:58702"/>
    </ligand>
</feature>
<comment type="catalytic activity">
    <reaction evidence="6 8">
        <text>D-erythrose 4-phosphate + phosphoenolpyruvate + H2O = 7-phospho-2-dehydro-3-deoxy-D-arabino-heptonate + phosphate</text>
        <dbReference type="Rhea" id="RHEA:14717"/>
        <dbReference type="ChEBI" id="CHEBI:15377"/>
        <dbReference type="ChEBI" id="CHEBI:16897"/>
        <dbReference type="ChEBI" id="CHEBI:43474"/>
        <dbReference type="ChEBI" id="CHEBI:58394"/>
        <dbReference type="ChEBI" id="CHEBI:58702"/>
        <dbReference type="EC" id="2.5.1.54"/>
    </reaction>
</comment>
<dbReference type="SUPFAM" id="SSF51569">
    <property type="entry name" value="Aldolase"/>
    <property type="match status" value="1"/>
</dbReference>
<dbReference type="InterPro" id="IPR002480">
    <property type="entry name" value="DAHP_synth_2"/>
</dbReference>
<dbReference type="GO" id="GO:0003849">
    <property type="term" value="F:3-deoxy-7-phosphoheptulonate synthase activity"/>
    <property type="evidence" value="ECO:0007669"/>
    <property type="project" value="UniProtKB-EC"/>
</dbReference>
<feature type="binding site" evidence="7">
    <location>
        <position position="285"/>
    </location>
    <ligand>
        <name>phosphoenolpyruvate</name>
        <dbReference type="ChEBI" id="CHEBI:58702"/>
    </ligand>
</feature>
<keyword evidence="7" id="KW-0464">Manganese</keyword>
<reference evidence="10" key="1">
    <citation type="submission" date="2023-03" db="EMBL/GenBank/DDBJ databases">
        <title>Chromosome-scale reference genome and RAD-based genetic map of yellow starthistle (Centaurea solstitialis) reveal putative structural variation and QTLs associated with invader traits.</title>
        <authorList>
            <person name="Reatini B."/>
            <person name="Cang F.A."/>
            <person name="Jiang Q."/>
            <person name="Mckibben M.T.W."/>
            <person name="Barker M.S."/>
            <person name="Rieseberg L.H."/>
            <person name="Dlugosch K.M."/>
        </authorList>
    </citation>
    <scope>NUCLEOTIDE SEQUENCE</scope>
    <source>
        <strain evidence="10">CAN-66</strain>
        <tissue evidence="10">Leaf</tissue>
    </source>
</reference>
<evidence type="ECO:0000256" key="5">
    <source>
        <dbReference type="ARBA" id="ARBA00023141"/>
    </source>
</evidence>
<feature type="binding site" evidence="7">
    <location>
        <position position="394"/>
    </location>
    <ligand>
        <name>Mn(2+)</name>
        <dbReference type="ChEBI" id="CHEBI:29035"/>
    </ligand>
</feature>
<keyword evidence="5 8" id="KW-0057">Aromatic amino acid biosynthesis</keyword>
<organism evidence="10 11">
    <name type="scientific">Centaurea solstitialis</name>
    <name type="common">yellow star-thistle</name>
    <dbReference type="NCBI Taxonomy" id="347529"/>
    <lineage>
        <taxon>Eukaryota</taxon>
        <taxon>Viridiplantae</taxon>
        <taxon>Streptophyta</taxon>
        <taxon>Embryophyta</taxon>
        <taxon>Tracheophyta</taxon>
        <taxon>Spermatophyta</taxon>
        <taxon>Magnoliopsida</taxon>
        <taxon>eudicotyledons</taxon>
        <taxon>Gunneridae</taxon>
        <taxon>Pentapetalae</taxon>
        <taxon>asterids</taxon>
        <taxon>campanulids</taxon>
        <taxon>Asterales</taxon>
        <taxon>Asteraceae</taxon>
        <taxon>Carduoideae</taxon>
        <taxon>Cardueae</taxon>
        <taxon>Centaureinae</taxon>
        <taxon>Centaurea</taxon>
    </lineage>
</organism>
<evidence type="ECO:0000256" key="9">
    <source>
        <dbReference type="SAM" id="MobiDB-lite"/>
    </source>
</evidence>
<keyword evidence="3 8" id="KW-0028">Amino-acid biosynthesis</keyword>
<evidence type="ECO:0000256" key="2">
    <source>
        <dbReference type="ARBA" id="ARBA00008911"/>
    </source>
</evidence>
<comment type="similarity">
    <text evidence="2 8">Belongs to the class-II DAHP synthase family.</text>
</comment>
<dbReference type="PANTHER" id="PTHR21337:SF0">
    <property type="entry name" value="PHOSPHO-2-DEHYDRO-3-DEOXYHEPTONATE ALDOLASE"/>
    <property type="match status" value="1"/>
</dbReference>
<dbReference type="Pfam" id="PF01474">
    <property type="entry name" value="DAHP_synth_2"/>
    <property type="match status" value="2"/>
</dbReference>
<name>A0AA38TGK0_9ASTR</name>
<keyword evidence="7" id="KW-0104">Cadmium</keyword>
<gene>
    <name evidence="10" type="ORF">OSB04_005694</name>
</gene>
<dbReference type="GO" id="GO:0009073">
    <property type="term" value="P:aromatic amino acid family biosynthetic process"/>
    <property type="evidence" value="ECO:0007669"/>
    <property type="project" value="UniProtKB-KW"/>
</dbReference>
<keyword evidence="11" id="KW-1185">Reference proteome</keyword>
<dbReference type="EC" id="2.5.1.54" evidence="8"/>
<dbReference type="EMBL" id="JARYMX010000002">
    <property type="protein sequence ID" value="KAJ9560534.1"/>
    <property type="molecule type" value="Genomic_DNA"/>
</dbReference>
<comment type="pathway">
    <text evidence="1 8">Metabolic intermediate biosynthesis; chorismate biosynthesis; chorismate from D-erythrose 4-phosphate and phosphoenolpyruvate: step 1/7.</text>
</comment>
<dbReference type="GO" id="GO:0008652">
    <property type="term" value="P:amino acid biosynthetic process"/>
    <property type="evidence" value="ECO:0007669"/>
    <property type="project" value="UniProtKB-KW"/>
</dbReference>
<feature type="binding site" evidence="7">
    <location>
        <position position="370"/>
    </location>
    <ligand>
        <name>Mn(2+)</name>
        <dbReference type="ChEBI" id="CHEBI:29035"/>
    </ligand>
</feature>
<evidence type="ECO:0000313" key="10">
    <source>
        <dbReference type="EMBL" id="KAJ9560534.1"/>
    </source>
</evidence>
<evidence type="ECO:0000256" key="1">
    <source>
        <dbReference type="ARBA" id="ARBA00004688"/>
    </source>
</evidence>
<keyword evidence="4 8" id="KW-0808">Transferase</keyword>
<comment type="caution">
    <text evidence="10">The sequence shown here is derived from an EMBL/GenBank/DDBJ whole genome shotgun (WGS) entry which is preliminary data.</text>
</comment>
<protein>
    <recommendedName>
        <fullName evidence="8">Phospho-2-dehydro-3-deoxyheptonate aldolase</fullName>
        <ecNumber evidence="8">2.5.1.54</ecNumber>
    </recommendedName>
</protein>
<evidence type="ECO:0000256" key="8">
    <source>
        <dbReference type="RuleBase" id="RU363071"/>
    </source>
</evidence>
<accession>A0AA38TGK0</accession>
<feature type="binding site" evidence="7">
    <location>
        <position position="254"/>
    </location>
    <ligand>
        <name>phosphoenolpyruvate</name>
        <dbReference type="ChEBI" id="CHEBI:58702"/>
    </ligand>
</feature>
<evidence type="ECO:0000256" key="4">
    <source>
        <dbReference type="ARBA" id="ARBA00022679"/>
    </source>
</evidence>
<comment type="subcellular location">
    <subcellularLocation>
        <location evidence="8">Plastid</location>
        <location evidence="8">Chloroplast</location>
    </subcellularLocation>
</comment>
<dbReference type="PANTHER" id="PTHR21337">
    <property type="entry name" value="PHOSPHO-2-DEHYDRO-3-DEOXYHEPTONATE ALDOLASE 1, 2"/>
    <property type="match status" value="1"/>
</dbReference>
<evidence type="ECO:0000256" key="7">
    <source>
        <dbReference type="PIRSR" id="PIRSR602480-1"/>
    </source>
</evidence>
<evidence type="ECO:0000256" key="6">
    <source>
        <dbReference type="ARBA" id="ARBA00047508"/>
    </source>
</evidence>
<dbReference type="AlphaFoldDB" id="A0AA38TGK0"/>
<dbReference type="GO" id="GO:0009507">
    <property type="term" value="C:chloroplast"/>
    <property type="evidence" value="ECO:0007669"/>
    <property type="project" value="UniProtKB-SubCell"/>
</dbReference>
<comment type="cofactor">
    <cofactor evidence="7">
        <name>Mn(2+)</name>
        <dbReference type="ChEBI" id="CHEBI:29035"/>
    </cofactor>
    <cofactor evidence="7">
        <name>Co(2+)</name>
        <dbReference type="ChEBI" id="CHEBI:48828"/>
    </cofactor>
    <cofactor evidence="7">
        <name>Cd(2+)</name>
        <dbReference type="ChEBI" id="CHEBI:48775"/>
    </cofactor>
    <text evidence="7">Binds 1 divalent cation per subunit. The enzyme is active with manganese, cobalt or cadmium ions.</text>
</comment>
<evidence type="ECO:0000256" key="3">
    <source>
        <dbReference type="ARBA" id="ARBA00022605"/>
    </source>
</evidence>
<feature type="region of interest" description="Disordered" evidence="9">
    <location>
        <begin position="1"/>
        <end position="22"/>
    </location>
</feature>
<evidence type="ECO:0000313" key="11">
    <source>
        <dbReference type="Proteomes" id="UP001172457"/>
    </source>
</evidence>
<keyword evidence="7" id="KW-0170">Cobalt</keyword>
<dbReference type="InterPro" id="IPR013785">
    <property type="entry name" value="Aldolase_TIM"/>
</dbReference>
<keyword evidence="8" id="KW-0934">Plastid</keyword>
<dbReference type="Gene3D" id="3.20.20.70">
    <property type="entry name" value="Aldolase class I"/>
    <property type="match status" value="1"/>
</dbReference>
<proteinExistence type="inferred from homology"/>
<keyword evidence="8" id="KW-0809">Transit peptide</keyword>
<keyword evidence="8" id="KW-0150">Chloroplast</keyword>
<sequence length="424" mass="47675">MKKSSLIPEANPQKKGKGKFFLPSRKHKVEIDPGVLQSLVEDRKPSSSTRIGEARRLEERLGEAAMGKTFLLQAGDDDHDDTFRVILQMSAVLMFGGQKPVIKVGNQFAKLRSDTFKENDGMKFDNHHQELIKTYHSKTEGYATMQRVSQWNLDFMENNVHGDRYRELANQVDEAIGYMLAASHTVDHHTMTTTDFWTSREGLPYEHSLTYKDSTSGLSYDCSAHLLWVSERTSQLDGAHIKFLKRIANPIGIKVSDKMDPDKLVKLIDILNPNNNPGRITIITRMGAENIKMKLPNIVRKVQRVGQIVTWVTDPDPLPCSIIKAPSNLKTHPFNAIKAIFEFGLGLAEVRAFFNVHEQEGSYPGGIHLEMTGKKETKCNNGSRTPALGHTSGDLRLNASESLELAFIVAEHLRKQRMASRSIN</sequence>